<feature type="domain" description="Metallo-beta-lactamase" evidence="1">
    <location>
        <begin position="24"/>
        <end position="229"/>
    </location>
</feature>
<dbReference type="EMBL" id="LSCQ01000020">
    <property type="protein sequence ID" value="KXB37700.1"/>
    <property type="molecule type" value="Genomic_DNA"/>
</dbReference>
<evidence type="ECO:0000259" key="1">
    <source>
        <dbReference type="SMART" id="SM00849"/>
    </source>
</evidence>
<dbReference type="InterPro" id="IPR058121">
    <property type="entry name" value="WalJ/YycJ"/>
</dbReference>
<evidence type="ECO:0000313" key="3">
    <source>
        <dbReference type="Proteomes" id="UP000070422"/>
    </source>
</evidence>
<dbReference type="InterPro" id="IPR036866">
    <property type="entry name" value="RibonucZ/Hydroxyglut_hydro"/>
</dbReference>
<name>A0A133Y3C6_9LACT</name>
<dbReference type="InterPro" id="IPR052533">
    <property type="entry name" value="WalJ/YycJ-like"/>
</dbReference>
<dbReference type="AlphaFoldDB" id="A0A133Y3C6"/>
<dbReference type="PATRIC" id="fig|87541.4.peg.420"/>
<dbReference type="Proteomes" id="UP000070422">
    <property type="component" value="Unassembled WGS sequence"/>
</dbReference>
<dbReference type="PANTHER" id="PTHR47619:SF1">
    <property type="entry name" value="EXODEOXYRIBONUCLEASE WALJ"/>
    <property type="match status" value="1"/>
</dbReference>
<reference evidence="2 3" key="1">
    <citation type="submission" date="2016-01" db="EMBL/GenBank/DDBJ databases">
        <authorList>
            <person name="Oliw E.H."/>
        </authorList>
    </citation>
    <scope>NUCLEOTIDE SEQUENCE [LARGE SCALE GENOMIC DNA]</scope>
    <source>
        <strain evidence="2 3">KA00635</strain>
    </source>
</reference>
<dbReference type="InterPro" id="IPR001279">
    <property type="entry name" value="Metallo-B-lactamas"/>
</dbReference>
<dbReference type="SMART" id="SM00849">
    <property type="entry name" value="Lactamase_B"/>
    <property type="match status" value="1"/>
</dbReference>
<organism evidence="2 3">
    <name type="scientific">Aerococcus christensenii</name>
    <dbReference type="NCBI Taxonomy" id="87541"/>
    <lineage>
        <taxon>Bacteria</taxon>
        <taxon>Bacillati</taxon>
        <taxon>Bacillota</taxon>
        <taxon>Bacilli</taxon>
        <taxon>Lactobacillales</taxon>
        <taxon>Aerococcaceae</taxon>
        <taxon>Aerococcus</taxon>
    </lineage>
</organism>
<dbReference type="Gene3D" id="3.60.15.10">
    <property type="entry name" value="Ribonuclease Z/Hydroxyacylglutathione hydrolase-like"/>
    <property type="match status" value="1"/>
</dbReference>
<dbReference type="Pfam" id="PF12706">
    <property type="entry name" value="Lactamase_B_2"/>
    <property type="match status" value="1"/>
</dbReference>
<evidence type="ECO:0000313" key="2">
    <source>
        <dbReference type="EMBL" id="KXB37700.1"/>
    </source>
</evidence>
<sequence>MSVILEQESEDFTLRISILSSGSTGNVTYIESPKRSLLVDAGLSGRQIENLLENIGRKADNLDAILISHEHSDHARGVGVMARRYEIPVYANTETWQEMEKKCGKIPSGLKQIMEPGERMTFGDMDILSFPVSHDSVNAQFYAFQKDNKQYAMMTDLGYVSDRLAKLVYNSDAFMIESNYDNDMLRMGKYPWALKQRIFSDRGHLSNEETGEALTKMIGDRTKRIYLGHISQHNNLKALALQTNELILKENGFAVNHDFHLYETNHLKPTELFTL</sequence>
<gene>
    <name evidence="2" type="ORF">HMPREF3187_00416</name>
</gene>
<dbReference type="SUPFAM" id="SSF56281">
    <property type="entry name" value="Metallo-hydrolase/oxidoreductase"/>
    <property type="match status" value="1"/>
</dbReference>
<dbReference type="STRING" id="87541.AWM71_02175"/>
<proteinExistence type="predicted"/>
<protein>
    <submittedName>
        <fullName evidence="2">Metallo-beta-lactamase domain protein</fullName>
    </submittedName>
</protein>
<accession>A0A133Y3C6</accession>
<dbReference type="CDD" id="cd07733">
    <property type="entry name" value="YycJ-like_MBL-fold"/>
    <property type="match status" value="1"/>
</dbReference>
<comment type="caution">
    <text evidence="2">The sequence shown here is derived from an EMBL/GenBank/DDBJ whole genome shotgun (WGS) entry which is preliminary data.</text>
</comment>
<dbReference type="PANTHER" id="PTHR47619">
    <property type="entry name" value="METALLO-HYDROLASE YYCJ-RELATED"/>
    <property type="match status" value="1"/>
</dbReference>